<dbReference type="Proteomes" id="UP000054639">
    <property type="component" value="Unassembled WGS sequence"/>
</dbReference>
<reference evidence="2 4" key="1">
    <citation type="submission" date="2015-11" db="EMBL/GenBank/DDBJ databases">
        <title>Genomic analysis of 38 Legionella species identifies large and diverse effector repertoires.</title>
        <authorList>
            <person name="Burstein D."/>
            <person name="Amaro F."/>
            <person name="Zusman T."/>
            <person name="Lifshitz Z."/>
            <person name="Cohen O."/>
            <person name="Gilbert J.A."/>
            <person name="Pupko T."/>
            <person name="Shuman H.A."/>
            <person name="Segal G."/>
        </authorList>
    </citation>
    <scope>NUCLEOTIDE SEQUENCE [LARGE SCALE GENOMIC DNA]</scope>
    <source>
        <strain evidence="2 4">ATCC 49507</strain>
    </source>
</reference>
<sequence>MMLSKLLKGCFLILLLISTTLFARGDNVQKQIKALCVDRYRAPGDFIQFTDKLMKLGVVRQTYDVTNDELAFYSKNSMLYHFPAAEIDKSIDKNSFTFGESLDLDILKNALDKFDHHQISVVTFHKEIARAGIVYVSVYLKQRQIYYLGQDGKYFLERY</sequence>
<accession>A0A378KWY0</accession>
<organism evidence="3 5">
    <name type="scientific">Legionella quateirensis</name>
    <dbReference type="NCBI Taxonomy" id="45072"/>
    <lineage>
        <taxon>Bacteria</taxon>
        <taxon>Pseudomonadati</taxon>
        <taxon>Pseudomonadota</taxon>
        <taxon>Gammaproteobacteria</taxon>
        <taxon>Legionellales</taxon>
        <taxon>Legionellaceae</taxon>
        <taxon>Legionella</taxon>
    </lineage>
</organism>
<proteinExistence type="predicted"/>
<keyword evidence="3" id="KW-0261">Viral envelope protein</keyword>
<keyword evidence="1" id="KW-0732">Signal</keyword>
<dbReference type="OrthoDB" id="5652376at2"/>
<dbReference type="EMBL" id="UGOW01000001">
    <property type="protein sequence ID" value="STY19092.1"/>
    <property type="molecule type" value="Genomic_DNA"/>
</dbReference>
<feature type="chain" id="PRO_5016822117" evidence="1">
    <location>
        <begin position="24"/>
        <end position="159"/>
    </location>
</feature>
<keyword evidence="4" id="KW-1185">Reference proteome</keyword>
<dbReference type="Gene3D" id="3.30.1810.10">
    <property type="entry name" value="YdfO-like"/>
    <property type="match status" value="1"/>
</dbReference>
<dbReference type="Pfam" id="PF07166">
    <property type="entry name" value="DUF1398"/>
    <property type="match status" value="1"/>
</dbReference>
<evidence type="ECO:0000313" key="2">
    <source>
        <dbReference type="EMBL" id="KTD52675.1"/>
    </source>
</evidence>
<name>A0A378KWY0_9GAMM</name>
<dbReference type="InterPro" id="IPR036696">
    <property type="entry name" value="YdfO-like_sf"/>
</dbReference>
<evidence type="ECO:0000256" key="1">
    <source>
        <dbReference type="SAM" id="SignalP"/>
    </source>
</evidence>
<keyword evidence="3" id="KW-0946">Virion</keyword>
<dbReference type="InterPro" id="IPR009833">
    <property type="entry name" value="DUF1398"/>
</dbReference>
<evidence type="ECO:0000313" key="5">
    <source>
        <dbReference type="Proteomes" id="UP000254230"/>
    </source>
</evidence>
<evidence type="ECO:0000313" key="3">
    <source>
        <dbReference type="EMBL" id="STY19092.1"/>
    </source>
</evidence>
<dbReference type="Proteomes" id="UP000254230">
    <property type="component" value="Unassembled WGS sequence"/>
</dbReference>
<protein>
    <submittedName>
        <fullName evidence="3">Phage envelope protein</fullName>
    </submittedName>
</protein>
<reference evidence="3 5" key="2">
    <citation type="submission" date="2018-06" db="EMBL/GenBank/DDBJ databases">
        <authorList>
            <consortium name="Pathogen Informatics"/>
            <person name="Doyle S."/>
        </authorList>
    </citation>
    <scope>NUCLEOTIDE SEQUENCE [LARGE SCALE GENOMIC DNA]</scope>
    <source>
        <strain evidence="3 5">NCTC12376</strain>
    </source>
</reference>
<dbReference type="EMBL" id="LNYR01000006">
    <property type="protein sequence ID" value="KTD52675.1"/>
    <property type="molecule type" value="Genomic_DNA"/>
</dbReference>
<feature type="signal peptide" evidence="1">
    <location>
        <begin position="1"/>
        <end position="23"/>
    </location>
</feature>
<evidence type="ECO:0000313" key="4">
    <source>
        <dbReference type="Proteomes" id="UP000054639"/>
    </source>
</evidence>
<dbReference type="RefSeq" id="WP_058472724.1">
    <property type="nucleotide sequence ID" value="NZ_CAAAIL010000011.1"/>
</dbReference>
<dbReference type="SUPFAM" id="SSF160419">
    <property type="entry name" value="YdfO-like"/>
    <property type="match status" value="1"/>
</dbReference>
<gene>
    <name evidence="2" type="ORF">Lqua_0508</name>
    <name evidence="3" type="ORF">NCTC12376_02922</name>
</gene>
<dbReference type="AlphaFoldDB" id="A0A378KWY0"/>